<name>A0A939KRD7_9PROT</name>
<dbReference type="InterPro" id="IPR043038">
    <property type="entry name" value="VbhA_sf"/>
</dbReference>
<dbReference type="InterPro" id="IPR033788">
    <property type="entry name" value="VbhA-like"/>
</dbReference>
<evidence type="ECO:0000313" key="2">
    <source>
        <dbReference type="EMBL" id="MBO1326784.1"/>
    </source>
</evidence>
<sequence>MTFDINCSILEQILGNSLMSHALREKAVQDAKASAAREGQRLRAEDSLDLGAYMRGEISADEVRRRVVARLHNHGHLDTAKAI</sequence>
<evidence type="ECO:0000313" key="3">
    <source>
        <dbReference type="Proteomes" id="UP000664073"/>
    </source>
</evidence>
<accession>A0A939KRD7</accession>
<dbReference type="InterPro" id="IPR041535">
    <property type="entry name" value="VbhA"/>
</dbReference>
<dbReference type="CDD" id="cd11586">
    <property type="entry name" value="VbhA_like"/>
    <property type="match status" value="1"/>
</dbReference>
<dbReference type="RefSeq" id="WP_207847647.1">
    <property type="nucleotide sequence ID" value="NZ_JAIEUM010000008.1"/>
</dbReference>
<organism evidence="2 3">
    <name type="scientific">Acetobacter garciniae</name>
    <dbReference type="NCBI Taxonomy" id="2817435"/>
    <lineage>
        <taxon>Bacteria</taxon>
        <taxon>Pseudomonadati</taxon>
        <taxon>Pseudomonadota</taxon>
        <taxon>Alphaproteobacteria</taxon>
        <taxon>Acetobacterales</taxon>
        <taxon>Acetobacteraceae</taxon>
        <taxon>Acetobacter</taxon>
    </lineage>
</organism>
<dbReference type="Pfam" id="PF18495">
    <property type="entry name" value="VbhA"/>
    <property type="match status" value="1"/>
</dbReference>
<gene>
    <name evidence="2" type="ORF">J2D77_16715</name>
</gene>
<reference evidence="2" key="1">
    <citation type="submission" date="2021-03" db="EMBL/GenBank/DDBJ databases">
        <title>The complete genome sequence of Acetobacter sp. TBRC 12339.</title>
        <authorList>
            <person name="Charoenyingcharoen P."/>
            <person name="Yukphan P."/>
        </authorList>
    </citation>
    <scope>NUCLEOTIDE SEQUENCE</scope>
    <source>
        <strain evidence="2">TBRC 12339</strain>
    </source>
</reference>
<proteinExistence type="predicted"/>
<dbReference type="Gene3D" id="1.10.8.1050">
    <property type="entry name" value="Antitoxin VbhA-like"/>
    <property type="match status" value="1"/>
</dbReference>
<feature type="domain" description="Antitoxin VbhA" evidence="1">
    <location>
        <begin position="24"/>
        <end position="70"/>
    </location>
</feature>
<dbReference type="Proteomes" id="UP000664073">
    <property type="component" value="Unassembled WGS sequence"/>
</dbReference>
<keyword evidence="3" id="KW-1185">Reference proteome</keyword>
<comment type="caution">
    <text evidence="2">The sequence shown here is derived from an EMBL/GenBank/DDBJ whole genome shotgun (WGS) entry which is preliminary data.</text>
</comment>
<dbReference type="AlphaFoldDB" id="A0A939KRD7"/>
<protein>
    <recommendedName>
        <fullName evidence="1">Antitoxin VbhA domain-containing protein</fullName>
    </recommendedName>
</protein>
<evidence type="ECO:0000259" key="1">
    <source>
        <dbReference type="Pfam" id="PF18495"/>
    </source>
</evidence>
<dbReference type="EMBL" id="JAFVMH010000019">
    <property type="protein sequence ID" value="MBO1326784.1"/>
    <property type="molecule type" value="Genomic_DNA"/>
</dbReference>